<feature type="region of interest" description="Disordered" evidence="1">
    <location>
        <begin position="141"/>
        <end position="171"/>
    </location>
</feature>
<name>A0A813ZXM6_9BILA</name>
<keyword evidence="4" id="KW-1185">Reference proteome</keyword>
<protein>
    <submittedName>
        <fullName evidence="2">Uncharacterized protein</fullName>
    </submittedName>
</protein>
<feature type="compositionally biased region" description="Basic and acidic residues" evidence="1">
    <location>
        <begin position="586"/>
        <end position="607"/>
    </location>
</feature>
<gene>
    <name evidence="2" type="ORF">GPM918_LOCUS8870</name>
    <name evidence="3" type="ORF">SRO942_LOCUS8871</name>
</gene>
<feature type="compositionally biased region" description="Basic and acidic residues" evidence="1">
    <location>
        <begin position="208"/>
        <end position="250"/>
    </location>
</feature>
<reference evidence="2" key="1">
    <citation type="submission" date="2021-02" db="EMBL/GenBank/DDBJ databases">
        <authorList>
            <person name="Nowell W R."/>
        </authorList>
    </citation>
    <scope>NUCLEOTIDE SEQUENCE</scope>
</reference>
<feature type="compositionally biased region" description="Low complexity" evidence="1">
    <location>
        <begin position="392"/>
        <end position="404"/>
    </location>
</feature>
<feature type="region of interest" description="Disordered" evidence="1">
    <location>
        <begin position="366"/>
        <end position="416"/>
    </location>
</feature>
<accession>A0A813ZXM6</accession>
<proteinExistence type="predicted"/>
<comment type="caution">
    <text evidence="2">The sequence shown here is derived from an EMBL/GenBank/DDBJ whole genome shotgun (WGS) entry which is preliminary data.</text>
</comment>
<dbReference type="AlphaFoldDB" id="A0A813ZXM6"/>
<evidence type="ECO:0000313" key="2">
    <source>
        <dbReference type="EMBL" id="CAF0905589.1"/>
    </source>
</evidence>
<evidence type="ECO:0000313" key="4">
    <source>
        <dbReference type="Proteomes" id="UP000663829"/>
    </source>
</evidence>
<feature type="compositionally biased region" description="Polar residues" evidence="1">
    <location>
        <begin position="366"/>
        <end position="391"/>
    </location>
</feature>
<feature type="region of interest" description="Disordered" evidence="1">
    <location>
        <begin position="208"/>
        <end position="259"/>
    </location>
</feature>
<feature type="compositionally biased region" description="Polar residues" evidence="1">
    <location>
        <begin position="624"/>
        <end position="651"/>
    </location>
</feature>
<feature type="compositionally biased region" description="Polar residues" evidence="1">
    <location>
        <begin position="150"/>
        <end position="171"/>
    </location>
</feature>
<dbReference type="Proteomes" id="UP000681722">
    <property type="component" value="Unassembled WGS sequence"/>
</dbReference>
<organism evidence="2 4">
    <name type="scientific">Didymodactylos carnosus</name>
    <dbReference type="NCBI Taxonomy" id="1234261"/>
    <lineage>
        <taxon>Eukaryota</taxon>
        <taxon>Metazoa</taxon>
        <taxon>Spiralia</taxon>
        <taxon>Gnathifera</taxon>
        <taxon>Rotifera</taxon>
        <taxon>Eurotatoria</taxon>
        <taxon>Bdelloidea</taxon>
        <taxon>Philodinida</taxon>
        <taxon>Philodinidae</taxon>
        <taxon>Didymodactylos</taxon>
    </lineage>
</organism>
<dbReference type="Proteomes" id="UP000663829">
    <property type="component" value="Unassembled WGS sequence"/>
</dbReference>
<evidence type="ECO:0000313" key="3">
    <source>
        <dbReference type="EMBL" id="CAF3687414.1"/>
    </source>
</evidence>
<sequence length="651" mass="73661">MTFYEAKLFNLINVKHSKQEYGQELFEEAKDQLIEVLNIPRLHHLLKHPNVLVLKNIRKITKRSGVVQAPQIVFSQSPSSSEIGSLTSSSSFSYYPLQKSFVHCSQHAYLPVTLASQLQSVQRHAENERQRIHPLTTTATTTTTTPVLDGSTQHSSSNETISTVTPLSSSGSQINPVLSANSQVILSTSTVLNNYDIVDMNVDLSSRQRLEHEKREPVRSDDRTTDKIESSVDRRKIYSERRHNDNEYQKEQQAIKNDDRSCDAQSNMVQNKGLFANKSSVSLFINQDDLRIISDILISCLETIISENKTTTESLADQNQISSTTARENIINLHEELSLLSSENIINSITNSENLTEEVQSMTHQVKSLKSTSRTLNDTQRMVPESSSQQQPVLRPNDLLPPLLNEESTDKTHSSLSSEYSIPSYHRFHRQTVLFHGVSLTSYDVSLKYGTGRNQSFSIQELIDQFFPEEQKNIGRFSRICRNLGIQRYRPDFELKSQLTPEEEQLKLIIASDLEPHWNEIKRRMMPTGTADGDDDDVLEIGYVPPQILSAIQTMSPFSISNIQDESQTFSSLISISPMTTTTELSHMDSNHTTTEKTENNAKEQTSRRQNIPSPKLRLKRNRVGTSLSTDNPIPNASVSNQNRNQTLAKR</sequence>
<dbReference type="EMBL" id="CAJOBC010001596">
    <property type="protein sequence ID" value="CAF3687414.1"/>
    <property type="molecule type" value="Genomic_DNA"/>
</dbReference>
<feature type="region of interest" description="Disordered" evidence="1">
    <location>
        <begin position="582"/>
        <end position="651"/>
    </location>
</feature>
<dbReference type="EMBL" id="CAJNOQ010001596">
    <property type="protein sequence ID" value="CAF0905589.1"/>
    <property type="molecule type" value="Genomic_DNA"/>
</dbReference>
<evidence type="ECO:0000256" key="1">
    <source>
        <dbReference type="SAM" id="MobiDB-lite"/>
    </source>
</evidence>